<evidence type="ECO:0000259" key="4">
    <source>
        <dbReference type="SMART" id="SM00421"/>
    </source>
</evidence>
<dbReference type="GO" id="GO:0003677">
    <property type="term" value="F:DNA binding"/>
    <property type="evidence" value="ECO:0007669"/>
    <property type="project" value="InterPro"/>
</dbReference>
<dbReference type="InterPro" id="IPR000792">
    <property type="entry name" value="Tscrpt_reg_LuxR_C"/>
</dbReference>
<gene>
    <name evidence="5" type="ordered locus">BMQ_pBM10007</name>
</gene>
<geneLocation type="plasmid" evidence="5 6">
    <name>pBM100</name>
</geneLocation>
<dbReference type="Pfam" id="PF00196">
    <property type="entry name" value="GerE"/>
    <property type="match status" value="1"/>
</dbReference>
<dbReference type="EMBL" id="CP001984">
    <property type="protein sequence ID" value="ABE57129.1"/>
    <property type="molecule type" value="Genomic_DNA"/>
</dbReference>
<dbReference type="SUPFAM" id="SSF46894">
    <property type="entry name" value="C-terminal effector domain of the bipartite response regulators"/>
    <property type="match status" value="1"/>
</dbReference>
<feature type="domain" description="HTH luxR-type" evidence="4">
    <location>
        <begin position="44"/>
        <end position="101"/>
    </location>
</feature>
<dbReference type="RefSeq" id="WP_012209750.1">
    <property type="nucleotide sequence ID" value="NC_010008.2"/>
</dbReference>
<dbReference type="HOGENOM" id="CLU_1999333_0_0_9"/>
<organism evidence="5 6">
    <name type="scientific">Priestia megaterium (strain ATCC 12872 / QMB1551)</name>
    <name type="common">Bacillus megaterium</name>
    <dbReference type="NCBI Taxonomy" id="545693"/>
    <lineage>
        <taxon>Bacteria</taxon>
        <taxon>Bacillati</taxon>
        <taxon>Bacillota</taxon>
        <taxon>Bacilli</taxon>
        <taxon>Bacillales</taxon>
        <taxon>Bacillaceae</taxon>
        <taxon>Priestia</taxon>
    </lineage>
</organism>
<reference evidence="5 6" key="1">
    <citation type="journal article" date="1997" name="Plasmid">
        <title>Replicons of the Indigenous Plasmids of Bacillus megaterium QM B1551.</title>
        <authorList>
            <person name="Stevenson D.M."/>
            <person name="Zhou Y."/>
            <person name="Mueller K."/>
            <person name="Jablonski L."/>
            <person name="Vary P.S."/>
        </authorList>
    </citation>
    <scope>NUCLEOTIDE SEQUENCE [LARGE SCALE GENOMIC DNA]</scope>
    <source>
        <strain evidence="6">ATCC 12872 / QMB1551</strain>
        <plasmid evidence="5 6">pBM100</plasmid>
    </source>
</reference>
<feature type="region of interest" description="Disordered" evidence="3">
    <location>
        <begin position="105"/>
        <end position="124"/>
    </location>
</feature>
<evidence type="ECO:0000313" key="6">
    <source>
        <dbReference type="Proteomes" id="UP000000935"/>
    </source>
</evidence>
<accession>Q1PHT5</accession>
<dbReference type="InterPro" id="IPR016032">
    <property type="entry name" value="Sig_transdc_resp-reg_C-effctor"/>
</dbReference>
<keyword evidence="5" id="KW-0614">Plasmid</keyword>
<evidence type="ECO:0000256" key="2">
    <source>
        <dbReference type="ARBA" id="ARBA00023163"/>
    </source>
</evidence>
<dbReference type="Gene3D" id="1.10.10.10">
    <property type="entry name" value="Winged helix-like DNA-binding domain superfamily/Winged helix DNA-binding domain"/>
    <property type="match status" value="1"/>
</dbReference>
<reference evidence="5 6" key="4">
    <citation type="journal article" date="2011" name="J. Bacteriol.">
        <title>Genome sequences of the biotechnologically important Bacillus megaterium strains QM B1551 and DSM319.</title>
        <authorList>
            <person name="Eppinger M."/>
            <person name="Bunk B."/>
            <person name="Johns M.A."/>
            <person name="Edirisinghe J.N."/>
            <person name="Kutumbaka K.K."/>
            <person name="Koenig S.S."/>
            <person name="Huot Creasy H."/>
            <person name="Rosovitz M.J."/>
            <person name="Riley D.R."/>
            <person name="Daugherty S."/>
            <person name="Martin M."/>
            <person name="Elbourne L.D."/>
            <person name="Paulsen I."/>
            <person name="Biedendieck R."/>
            <person name="Braun C."/>
            <person name="Grayburn S."/>
            <person name="Dhingra S."/>
            <person name="Lukyanchuk V."/>
            <person name="Ball B."/>
            <person name="Ul-Qamar R."/>
            <person name="Seibel J."/>
            <person name="Bremer E."/>
            <person name="Jahn D."/>
            <person name="Ravel J."/>
            <person name="Vary P.S."/>
        </authorList>
    </citation>
    <scope>NUCLEOTIDE SEQUENCE [LARGE SCALE GENOMIC DNA]</scope>
    <source>
        <strain evidence="6">ATCC 12872 / QMB1551</strain>
        <plasmid evidence="5">pBM100</plasmid>
    </source>
</reference>
<dbReference type="GO" id="GO:0006355">
    <property type="term" value="P:regulation of DNA-templated transcription"/>
    <property type="evidence" value="ECO:0007669"/>
    <property type="project" value="InterPro"/>
</dbReference>
<keyword evidence="1" id="KW-0805">Transcription regulation</keyword>
<evidence type="ECO:0000313" key="5">
    <source>
        <dbReference type="EMBL" id="ABE57129.1"/>
    </source>
</evidence>
<keyword evidence="2" id="KW-0804">Transcription</keyword>
<keyword evidence="6" id="KW-1185">Reference proteome</keyword>
<dbReference type="Proteomes" id="UP000000935">
    <property type="component" value="Plasmid pBM100"/>
</dbReference>
<sequence length="124" mass="14448">MEKAEKLLVGIENVLGMANELFDEVARLKQVEEECKILKEKLFLTQFTRSEKEVFELALDSLSSSKMAEWLFKERSTISQQRKDICKKLGVKNIKEAVQKFQNLHQEPQQEIHQESPQKLVNIS</sequence>
<evidence type="ECO:0000256" key="1">
    <source>
        <dbReference type="ARBA" id="ARBA00023015"/>
    </source>
</evidence>
<reference key="3">
    <citation type="submission" date="2010-04" db="EMBL/GenBank/DDBJ databases">
        <title>Genome sequences of the industrial vitamin B12-producers B. megaterium QM B1551 and DSM319 reveal new insights into the Bacillus genome evolution and pan-genome structure.</title>
        <authorList>
            <person name="Eppinger M."/>
            <person name="Bunk B."/>
            <person name="Johns M.A."/>
            <person name="Edirisinghe J.N."/>
            <person name="Kutumbaka K.K."/>
            <person name="Riley D.R."/>
            <person name="Creasy H.H."/>
            <person name="Koenig S.S.K."/>
            <person name="Galens K."/>
            <person name="Orvis J."/>
            <person name="Creasy T."/>
            <person name="Biedendieck R."/>
            <person name="Braun C."/>
            <person name="Grayburn S."/>
            <person name="Jahn D."/>
            <person name="Ravel J."/>
            <person name="Vary P.S."/>
        </authorList>
    </citation>
    <scope>NUCLEOTIDE SEQUENCE</scope>
    <source>
        <strain>QM B1551</strain>
    </source>
</reference>
<dbReference type="AlphaFoldDB" id="Q1PHT5"/>
<name>Q1PHT5_PRIM1</name>
<dbReference type="InterPro" id="IPR036388">
    <property type="entry name" value="WH-like_DNA-bd_sf"/>
</dbReference>
<reference evidence="5 6" key="2">
    <citation type="journal article" date="2001" name="Plasmid">
        <title>Discoveries within the Seven Plasmid Array of Bacillus megaterium QM B1551.</title>
        <authorList>
            <person name="Kunnimalaiyaan M."/>
            <person name="Zhou Y."/>
            <person name="Scholle M."/>
            <person name="Baisa G.A."/>
            <person name="Vary P.S."/>
        </authorList>
    </citation>
    <scope>NUCLEOTIDE SEQUENCE [LARGE SCALE GENOMIC DNA]</scope>
    <source>
        <strain evidence="6">ATCC 12872 / QMB1551</strain>
        <plasmid evidence="5 6">pBM100</plasmid>
    </source>
</reference>
<proteinExistence type="predicted"/>
<evidence type="ECO:0000256" key="3">
    <source>
        <dbReference type="SAM" id="MobiDB-lite"/>
    </source>
</evidence>
<dbReference type="SMART" id="SM00421">
    <property type="entry name" value="HTH_LUXR"/>
    <property type="match status" value="1"/>
</dbReference>
<protein>
    <submittedName>
        <fullName evidence="5">Transcriptional regulator, LuxR family protein</fullName>
    </submittedName>
</protein>
<dbReference type="KEGG" id="bmq:BMQ_pBM10007"/>